<dbReference type="Pfam" id="PF01435">
    <property type="entry name" value="Peptidase_M48"/>
    <property type="match status" value="1"/>
</dbReference>
<protein>
    <submittedName>
        <fullName evidence="14">M48 family metallopeptidase</fullName>
    </submittedName>
</protein>
<evidence type="ECO:0000256" key="1">
    <source>
        <dbReference type="ARBA" id="ARBA00001947"/>
    </source>
</evidence>
<keyword evidence="8 12" id="KW-1133">Transmembrane helix</keyword>
<feature type="transmembrane region" description="Helical" evidence="12">
    <location>
        <begin position="17"/>
        <end position="41"/>
    </location>
</feature>
<dbReference type="RefSeq" id="WP_345402816.1">
    <property type="nucleotide sequence ID" value="NZ_BAABLA010000112.1"/>
</dbReference>
<keyword evidence="9" id="KW-0482">Metalloprotease</keyword>
<keyword evidence="5" id="KW-0479">Metal-binding</keyword>
<evidence type="ECO:0000313" key="15">
    <source>
        <dbReference type="Proteomes" id="UP001596337"/>
    </source>
</evidence>
<feature type="domain" description="Peptidase M48" evidence="13">
    <location>
        <begin position="103"/>
        <end position="312"/>
    </location>
</feature>
<dbReference type="Proteomes" id="UP001596337">
    <property type="component" value="Unassembled WGS sequence"/>
</dbReference>
<gene>
    <name evidence="14" type="ORF">ACFQGD_18990</name>
</gene>
<keyword evidence="2" id="KW-1003">Cell membrane</keyword>
<keyword evidence="3" id="KW-0645">Protease</keyword>
<accession>A0ABW2C1Q5</accession>
<evidence type="ECO:0000256" key="8">
    <source>
        <dbReference type="ARBA" id="ARBA00022989"/>
    </source>
</evidence>
<evidence type="ECO:0000256" key="3">
    <source>
        <dbReference type="ARBA" id="ARBA00022670"/>
    </source>
</evidence>
<evidence type="ECO:0000259" key="13">
    <source>
        <dbReference type="Pfam" id="PF01435"/>
    </source>
</evidence>
<keyword evidence="15" id="KW-1185">Reference proteome</keyword>
<dbReference type="InterPro" id="IPR050083">
    <property type="entry name" value="HtpX_protease"/>
</dbReference>
<dbReference type="PANTHER" id="PTHR43221">
    <property type="entry name" value="PROTEASE HTPX"/>
    <property type="match status" value="1"/>
</dbReference>
<keyword evidence="7" id="KW-0862">Zinc</keyword>
<organism evidence="14 15">
    <name type="scientific">Haloechinothrix salitolerans</name>
    <dbReference type="NCBI Taxonomy" id="926830"/>
    <lineage>
        <taxon>Bacteria</taxon>
        <taxon>Bacillati</taxon>
        <taxon>Actinomycetota</taxon>
        <taxon>Actinomycetes</taxon>
        <taxon>Pseudonocardiales</taxon>
        <taxon>Pseudonocardiaceae</taxon>
        <taxon>Haloechinothrix</taxon>
    </lineage>
</organism>
<name>A0ABW2C1Q5_9PSEU</name>
<keyword evidence="4 12" id="KW-0812">Transmembrane</keyword>
<feature type="transmembrane region" description="Helical" evidence="12">
    <location>
        <begin position="53"/>
        <end position="74"/>
    </location>
</feature>
<dbReference type="CDD" id="cd07340">
    <property type="entry name" value="M48B_Htpx_like"/>
    <property type="match status" value="1"/>
</dbReference>
<dbReference type="PANTHER" id="PTHR43221:SF2">
    <property type="entry name" value="PROTEASE HTPX HOMOLOG"/>
    <property type="match status" value="1"/>
</dbReference>
<proteinExistence type="predicted"/>
<evidence type="ECO:0000256" key="6">
    <source>
        <dbReference type="ARBA" id="ARBA00022801"/>
    </source>
</evidence>
<dbReference type="Gene3D" id="3.30.2010.10">
    <property type="entry name" value="Metalloproteases ('zincins'), catalytic domain"/>
    <property type="match status" value="1"/>
</dbReference>
<evidence type="ECO:0000256" key="9">
    <source>
        <dbReference type="ARBA" id="ARBA00023049"/>
    </source>
</evidence>
<evidence type="ECO:0000256" key="11">
    <source>
        <dbReference type="SAM" id="MobiDB-lite"/>
    </source>
</evidence>
<evidence type="ECO:0000256" key="2">
    <source>
        <dbReference type="ARBA" id="ARBA00022475"/>
    </source>
</evidence>
<evidence type="ECO:0000256" key="4">
    <source>
        <dbReference type="ARBA" id="ARBA00022692"/>
    </source>
</evidence>
<comment type="cofactor">
    <cofactor evidence="1">
        <name>Zn(2+)</name>
        <dbReference type="ChEBI" id="CHEBI:29105"/>
    </cofactor>
</comment>
<evidence type="ECO:0000256" key="7">
    <source>
        <dbReference type="ARBA" id="ARBA00022833"/>
    </source>
</evidence>
<evidence type="ECO:0000256" key="5">
    <source>
        <dbReference type="ARBA" id="ARBA00022723"/>
    </source>
</evidence>
<evidence type="ECO:0000313" key="14">
    <source>
        <dbReference type="EMBL" id="MFC6869231.1"/>
    </source>
</evidence>
<evidence type="ECO:0000256" key="10">
    <source>
        <dbReference type="ARBA" id="ARBA00023136"/>
    </source>
</evidence>
<keyword evidence="6" id="KW-0378">Hydrolase</keyword>
<sequence length="667" mass="71624">MNFFERQDQVRKVSARLVFLFVIAVVGIIVVIDAAAFFLLGLYEQGVGNAINALIWITLLVLLVIVGTSFFRMLSLRNGGGGKVARSLGGVYVPEDTMDPQLRRLRNVVEEIAIASGTPVPELYVLPHEQGINAFAAGWSPADAAVAVTRGTLERLNRDELQGVIAHEFSHVVNGDMRLNIRLMGVLFGILALAVVGRIALYAGRGRNGLPIVVIGLFAIIAGYIGLFCGRLIKAAVSRQREYLADASAVQFTRQTEGIAGALKKIGGLDAGSRLRSGKADDVSHMLFGEGMRFSSLFATHPPLPKRIQQLDPSFDPDELQALRQRWSSRPPNGMAEDAALGLTEDGMAAPSGATREAPAAPPPPTPSERAPDAVPPTPQRVPVNPEGVVAGIGDPSSGSYEQGQQLLRRIPAELRDRARRVDTVVQLVYGLLIASDDEARQHQQAALTSRYGEAFADAVAAEAATLRGLDPELRLPLAELAFSALRRRDPRELNQVMTTVGELVRADGRVDVFEYCLSTLLHTELYEVLHHRPPWGERRQRLGDKTTAHAVARLFALFARIGSDDPAAGQAAYDAGMGRVLPGASIPFAVPREGLIALDAGWALLDGVHGQEKARLVEGLVLVISHDGVMTVAELELLRTVCALLHAPLPPIATAARPTGPVSGQP</sequence>
<dbReference type="InterPro" id="IPR001915">
    <property type="entry name" value="Peptidase_M48"/>
</dbReference>
<feature type="transmembrane region" description="Helical" evidence="12">
    <location>
        <begin position="210"/>
        <end position="233"/>
    </location>
</feature>
<feature type="transmembrane region" description="Helical" evidence="12">
    <location>
        <begin position="183"/>
        <end position="204"/>
    </location>
</feature>
<comment type="caution">
    <text evidence="14">The sequence shown here is derived from an EMBL/GenBank/DDBJ whole genome shotgun (WGS) entry which is preliminary data.</text>
</comment>
<reference evidence="15" key="1">
    <citation type="journal article" date="2019" name="Int. J. Syst. Evol. Microbiol.">
        <title>The Global Catalogue of Microorganisms (GCM) 10K type strain sequencing project: providing services to taxonomists for standard genome sequencing and annotation.</title>
        <authorList>
            <consortium name="The Broad Institute Genomics Platform"/>
            <consortium name="The Broad Institute Genome Sequencing Center for Infectious Disease"/>
            <person name="Wu L."/>
            <person name="Ma J."/>
        </authorList>
    </citation>
    <scope>NUCLEOTIDE SEQUENCE [LARGE SCALE GENOMIC DNA]</scope>
    <source>
        <strain evidence="15">KCTC 32255</strain>
    </source>
</reference>
<keyword evidence="10 12" id="KW-0472">Membrane</keyword>
<feature type="region of interest" description="Disordered" evidence="11">
    <location>
        <begin position="347"/>
        <end position="384"/>
    </location>
</feature>
<dbReference type="EMBL" id="JBHSXX010000001">
    <property type="protein sequence ID" value="MFC6869231.1"/>
    <property type="molecule type" value="Genomic_DNA"/>
</dbReference>
<evidence type="ECO:0000256" key="12">
    <source>
        <dbReference type="SAM" id="Phobius"/>
    </source>
</evidence>